<dbReference type="Gene3D" id="3.10.10.10">
    <property type="entry name" value="HIV Type 1 Reverse Transcriptase, subunit A, domain 1"/>
    <property type="match status" value="1"/>
</dbReference>
<evidence type="ECO:0000313" key="1">
    <source>
        <dbReference type="EMBL" id="RDY13336.1"/>
    </source>
</evidence>
<accession>A0A371IE63</accession>
<sequence length="157" mass="18190">MGLPTDSRSSIEDRSEKGKEVLIISRKVVRKVLLAQKELLYLLPTNCFHLSTQFCELPTGFKQMLESFQDIFPKDIRHELPPIRGVGKHIKKGWVRENNSPCVVPAIIVTKKDGSWRMYMDYHPINAITVRYRHPIPYLDDLLDKLHSSCIFSQIDL</sequence>
<dbReference type="Proteomes" id="UP000257109">
    <property type="component" value="Unassembled WGS sequence"/>
</dbReference>
<comment type="caution">
    <text evidence="1">The sequence shown here is derived from an EMBL/GenBank/DDBJ whole genome shotgun (WGS) entry which is preliminary data.</text>
</comment>
<proteinExistence type="predicted"/>
<dbReference type="EMBL" id="QJKJ01000296">
    <property type="protein sequence ID" value="RDY13336.1"/>
    <property type="molecule type" value="Genomic_DNA"/>
</dbReference>
<dbReference type="PANTHER" id="PTHR24559">
    <property type="entry name" value="TRANSPOSON TY3-I GAG-POL POLYPROTEIN"/>
    <property type="match status" value="1"/>
</dbReference>
<protein>
    <submittedName>
        <fullName evidence="1">Retrovirus-related Pol polyprotein</fullName>
    </submittedName>
</protein>
<organism evidence="1 2">
    <name type="scientific">Mucuna pruriens</name>
    <name type="common">Velvet bean</name>
    <name type="synonym">Dolichos pruriens</name>
    <dbReference type="NCBI Taxonomy" id="157652"/>
    <lineage>
        <taxon>Eukaryota</taxon>
        <taxon>Viridiplantae</taxon>
        <taxon>Streptophyta</taxon>
        <taxon>Embryophyta</taxon>
        <taxon>Tracheophyta</taxon>
        <taxon>Spermatophyta</taxon>
        <taxon>Magnoliopsida</taxon>
        <taxon>eudicotyledons</taxon>
        <taxon>Gunneridae</taxon>
        <taxon>Pentapetalae</taxon>
        <taxon>rosids</taxon>
        <taxon>fabids</taxon>
        <taxon>Fabales</taxon>
        <taxon>Fabaceae</taxon>
        <taxon>Papilionoideae</taxon>
        <taxon>50 kb inversion clade</taxon>
        <taxon>NPAAA clade</taxon>
        <taxon>indigoferoid/millettioid clade</taxon>
        <taxon>Phaseoleae</taxon>
        <taxon>Mucuna</taxon>
    </lineage>
</organism>
<dbReference type="SUPFAM" id="SSF56672">
    <property type="entry name" value="DNA/RNA polymerases"/>
    <property type="match status" value="1"/>
</dbReference>
<dbReference type="AlphaFoldDB" id="A0A371IE63"/>
<reference evidence="1" key="1">
    <citation type="submission" date="2018-05" db="EMBL/GenBank/DDBJ databases">
        <title>Draft genome of Mucuna pruriens seed.</title>
        <authorList>
            <person name="Nnadi N.E."/>
            <person name="Vos R."/>
            <person name="Hasami M.H."/>
            <person name="Devisetty U.K."/>
            <person name="Aguiy J.C."/>
        </authorList>
    </citation>
    <scope>NUCLEOTIDE SEQUENCE [LARGE SCALE GENOMIC DNA]</scope>
    <source>
        <strain evidence="1">JCA_2017</strain>
    </source>
</reference>
<dbReference type="Gene3D" id="3.30.70.270">
    <property type="match status" value="1"/>
</dbReference>
<dbReference type="InterPro" id="IPR043128">
    <property type="entry name" value="Rev_trsase/Diguanyl_cyclase"/>
</dbReference>
<evidence type="ECO:0000313" key="2">
    <source>
        <dbReference type="Proteomes" id="UP000257109"/>
    </source>
</evidence>
<dbReference type="InterPro" id="IPR043502">
    <property type="entry name" value="DNA/RNA_pol_sf"/>
</dbReference>
<dbReference type="InterPro" id="IPR053134">
    <property type="entry name" value="RNA-dir_DNA_polymerase"/>
</dbReference>
<gene>
    <name evidence="1" type="primary">pol</name>
    <name evidence="1" type="ORF">CR513_01766</name>
</gene>
<keyword evidence="2" id="KW-1185">Reference proteome</keyword>
<name>A0A371IE63_MUCPR</name>
<dbReference type="PANTHER" id="PTHR24559:SF437">
    <property type="entry name" value="RNA-DIRECTED DNA POLYMERASE HOMOLOG"/>
    <property type="match status" value="1"/>
</dbReference>
<dbReference type="OrthoDB" id="1924993at2759"/>
<dbReference type="STRING" id="157652.A0A371IE63"/>
<feature type="non-terminal residue" evidence="1">
    <location>
        <position position="1"/>
    </location>
</feature>